<feature type="region of interest" description="Disordered" evidence="1">
    <location>
        <begin position="52"/>
        <end position="123"/>
    </location>
</feature>
<comment type="caution">
    <text evidence="2">The sequence shown here is derived from an EMBL/GenBank/DDBJ whole genome shotgun (WGS) entry which is preliminary data.</text>
</comment>
<feature type="compositionally biased region" description="Low complexity" evidence="1">
    <location>
        <begin position="54"/>
        <end position="67"/>
    </location>
</feature>
<sequence>MTLCDKSRFLNLSPNLNFPKSNLKLSSLPKSPPNVNIVFNYKSERNIEFYRCDSSSPSSSMPIPNTTDPKKPTTDPILPPSLAPTPTPSATGSTPPSSPSTPSPPRRTILHPSPHRSLPLLHPLEAKTIPMNPILHGQVEEEAYEEIEEEAPKDETEIQVVP</sequence>
<gene>
    <name evidence="2" type="ORF">HKW66_Vig0130480</name>
</gene>
<feature type="region of interest" description="Disordered" evidence="1">
    <location>
        <begin position="142"/>
        <end position="162"/>
    </location>
</feature>
<evidence type="ECO:0000256" key="1">
    <source>
        <dbReference type="SAM" id="MobiDB-lite"/>
    </source>
</evidence>
<feature type="compositionally biased region" description="Pro residues" evidence="1">
    <location>
        <begin position="96"/>
        <end position="105"/>
    </location>
</feature>
<evidence type="ECO:0000313" key="2">
    <source>
        <dbReference type="EMBL" id="KAG2391191.1"/>
    </source>
</evidence>
<evidence type="ECO:0000313" key="3">
    <source>
        <dbReference type="Proteomes" id="UP000743370"/>
    </source>
</evidence>
<dbReference type="Proteomes" id="UP000743370">
    <property type="component" value="Unassembled WGS sequence"/>
</dbReference>
<feature type="compositionally biased region" description="Low complexity" evidence="1">
    <location>
        <begin position="106"/>
        <end position="123"/>
    </location>
</feature>
<dbReference type="AlphaFoldDB" id="A0A8T0K269"/>
<accession>A0A8T0K269</accession>
<protein>
    <submittedName>
        <fullName evidence="2">Uncharacterized protein</fullName>
    </submittedName>
</protein>
<dbReference type="EMBL" id="JABFOF010000007">
    <property type="protein sequence ID" value="KAG2391191.1"/>
    <property type="molecule type" value="Genomic_DNA"/>
</dbReference>
<name>A0A8T0K269_PHAAN</name>
<organism evidence="2 3">
    <name type="scientific">Phaseolus angularis</name>
    <name type="common">Azuki bean</name>
    <name type="synonym">Vigna angularis</name>
    <dbReference type="NCBI Taxonomy" id="3914"/>
    <lineage>
        <taxon>Eukaryota</taxon>
        <taxon>Viridiplantae</taxon>
        <taxon>Streptophyta</taxon>
        <taxon>Embryophyta</taxon>
        <taxon>Tracheophyta</taxon>
        <taxon>Spermatophyta</taxon>
        <taxon>Magnoliopsida</taxon>
        <taxon>eudicotyledons</taxon>
        <taxon>Gunneridae</taxon>
        <taxon>Pentapetalae</taxon>
        <taxon>rosids</taxon>
        <taxon>fabids</taxon>
        <taxon>Fabales</taxon>
        <taxon>Fabaceae</taxon>
        <taxon>Papilionoideae</taxon>
        <taxon>50 kb inversion clade</taxon>
        <taxon>NPAAA clade</taxon>
        <taxon>indigoferoid/millettioid clade</taxon>
        <taxon>Phaseoleae</taxon>
        <taxon>Vigna</taxon>
    </lineage>
</organism>
<feature type="compositionally biased region" description="Acidic residues" evidence="1">
    <location>
        <begin position="142"/>
        <end position="152"/>
    </location>
</feature>
<feature type="compositionally biased region" description="Pro residues" evidence="1">
    <location>
        <begin position="77"/>
        <end position="87"/>
    </location>
</feature>
<reference evidence="2 3" key="1">
    <citation type="submission" date="2020-05" db="EMBL/GenBank/DDBJ databases">
        <title>Vigna angularis (adzuki bean) Var. LongXiaoDou No. 4 denovo assembly.</title>
        <authorList>
            <person name="Xiang H."/>
        </authorList>
    </citation>
    <scope>NUCLEOTIDE SEQUENCE [LARGE SCALE GENOMIC DNA]</scope>
    <source>
        <tissue evidence="2">Leaf</tissue>
    </source>
</reference>
<proteinExistence type="predicted"/>